<accession>A0A8S3QS84</accession>
<organism evidence="2 3">
    <name type="scientific">Mytilus edulis</name>
    <name type="common">Blue mussel</name>
    <dbReference type="NCBI Taxonomy" id="6550"/>
    <lineage>
        <taxon>Eukaryota</taxon>
        <taxon>Metazoa</taxon>
        <taxon>Spiralia</taxon>
        <taxon>Lophotrochozoa</taxon>
        <taxon>Mollusca</taxon>
        <taxon>Bivalvia</taxon>
        <taxon>Autobranchia</taxon>
        <taxon>Pteriomorphia</taxon>
        <taxon>Mytilida</taxon>
        <taxon>Mytiloidea</taxon>
        <taxon>Mytilidae</taxon>
        <taxon>Mytilinae</taxon>
        <taxon>Mytilus</taxon>
    </lineage>
</organism>
<dbReference type="Proteomes" id="UP000683360">
    <property type="component" value="Unassembled WGS sequence"/>
</dbReference>
<reference evidence="2" key="1">
    <citation type="submission" date="2021-03" db="EMBL/GenBank/DDBJ databases">
        <authorList>
            <person name="Bekaert M."/>
        </authorList>
    </citation>
    <scope>NUCLEOTIDE SEQUENCE</scope>
</reference>
<dbReference type="Gene3D" id="2.160.20.10">
    <property type="entry name" value="Single-stranded right-handed beta-helix, Pectin lyase-like"/>
    <property type="match status" value="1"/>
</dbReference>
<keyword evidence="3" id="KW-1185">Reference proteome</keyword>
<evidence type="ECO:0000259" key="1">
    <source>
        <dbReference type="Pfam" id="PF13229"/>
    </source>
</evidence>
<dbReference type="SUPFAM" id="SSF51126">
    <property type="entry name" value="Pectin lyase-like"/>
    <property type="match status" value="1"/>
</dbReference>
<protein>
    <recommendedName>
        <fullName evidence="1">Right handed beta helix domain-containing protein</fullName>
    </recommendedName>
</protein>
<dbReference type="OrthoDB" id="5790562at2759"/>
<evidence type="ECO:0000313" key="3">
    <source>
        <dbReference type="Proteomes" id="UP000683360"/>
    </source>
</evidence>
<dbReference type="SMART" id="SM00710">
    <property type="entry name" value="PbH1"/>
    <property type="match status" value="7"/>
</dbReference>
<dbReference type="InterPro" id="IPR011050">
    <property type="entry name" value="Pectin_lyase_fold/virulence"/>
</dbReference>
<dbReference type="InterPro" id="IPR006626">
    <property type="entry name" value="PbH1"/>
</dbReference>
<gene>
    <name evidence="2" type="ORF">MEDL_10971</name>
</gene>
<name>A0A8S3QS84_MYTED</name>
<feature type="domain" description="Right handed beta helix" evidence="1">
    <location>
        <begin position="17"/>
        <end position="172"/>
    </location>
</feature>
<dbReference type="EMBL" id="CAJPWZ010000543">
    <property type="protein sequence ID" value="CAG2196099.1"/>
    <property type="molecule type" value="Genomic_DNA"/>
</dbReference>
<dbReference type="InterPro" id="IPR012334">
    <property type="entry name" value="Pectin_lyas_fold"/>
</dbReference>
<proteinExistence type="predicted"/>
<dbReference type="InterPro" id="IPR039448">
    <property type="entry name" value="Beta_helix"/>
</dbReference>
<dbReference type="Pfam" id="PF13229">
    <property type="entry name" value="Beta_helix"/>
    <property type="match status" value="1"/>
</dbReference>
<sequence>MNPTSLCYLHVNGTLEGIVLKRNYAEMKNISSTFSKGHGFTINLQQTSGNVSWSILEELTAANNKKNGLQINSADKTVTKILISKCNVYQNDESGFRVHANTETVIEDCLIKENKQRGVFVDQSKGGDIFIKSSTLHRNALYALEVLATNKIVLESCIVTENSQTNYYSYGACKITHRQLPILGFNVTFLNNTFSYNHKQGIYLRQSSFTSGSLTFNMKFNRFSFERRVLYFYLNYYYKNAAKIDISHNIFDNNKEISETLINLILRVEDAVDLVENTFINNTAKDILKISINPYSVNSESKNEIRIFENIFKDNTFTDSCLNLKSYHVVSVSRNTFMNRQTTGMCELQAPVFDEAYSINATHNYWGSSSLVDVLEVVCGFDRSMEKSYVYYMPFSTSEENNDFVAYAQDDFDVQNVLGGEITGTFTIEYTEEAKRISRSIFVRTNASLNIANGIKMQFDEKRGIYIQGNLSIEAGESETLFTNGSLSSIWYGIVLSSKDTGLLKLHDAYINNTEIGIQSKDKYLDLKNITINNSHGACLSMLSGAEGKFDFDGSLFHNCVNHGLFLSNYINASFTGLDISSSYEEYNSSLIKLDT</sequence>
<dbReference type="AlphaFoldDB" id="A0A8S3QS84"/>
<evidence type="ECO:0000313" key="2">
    <source>
        <dbReference type="EMBL" id="CAG2196099.1"/>
    </source>
</evidence>
<comment type="caution">
    <text evidence="2">The sequence shown here is derived from an EMBL/GenBank/DDBJ whole genome shotgun (WGS) entry which is preliminary data.</text>
</comment>